<proteinExistence type="predicted"/>
<name>A0ABS8YRA5_9BACL</name>
<protein>
    <submittedName>
        <fullName evidence="2">NAD-dependent epimerase/dehydratase family protein</fullName>
    </submittedName>
</protein>
<keyword evidence="3" id="KW-1185">Reference proteome</keyword>
<reference evidence="2 3" key="1">
    <citation type="submission" date="2021-11" db="EMBL/GenBank/DDBJ databases">
        <title>Draft genome sequence of Paenibacillus profundus YoMME, a new Gram-positive bacteria with exoelectrogenic properties.</title>
        <authorList>
            <person name="Hubenova Y."/>
            <person name="Hubenova E."/>
            <person name="Manasiev Y."/>
            <person name="Peykov S."/>
            <person name="Mitov M."/>
        </authorList>
    </citation>
    <scope>NUCLEOTIDE SEQUENCE [LARGE SCALE GENOMIC DNA]</scope>
    <source>
        <strain evidence="2 3">YoMME</strain>
    </source>
</reference>
<accession>A0ABS8YRA5</accession>
<dbReference type="InterPro" id="IPR051783">
    <property type="entry name" value="NAD(P)-dependent_oxidoreduct"/>
</dbReference>
<feature type="domain" description="NAD-dependent epimerase/dehydratase" evidence="1">
    <location>
        <begin position="4"/>
        <end position="216"/>
    </location>
</feature>
<organism evidence="2 3">
    <name type="scientific">Paenibacillus profundus</name>
    <dbReference type="NCBI Taxonomy" id="1173085"/>
    <lineage>
        <taxon>Bacteria</taxon>
        <taxon>Bacillati</taxon>
        <taxon>Bacillota</taxon>
        <taxon>Bacilli</taxon>
        <taxon>Bacillales</taxon>
        <taxon>Paenibacillaceae</taxon>
        <taxon>Paenibacillus</taxon>
    </lineage>
</organism>
<dbReference type="Proteomes" id="UP001199916">
    <property type="component" value="Unassembled WGS sequence"/>
</dbReference>
<dbReference type="PANTHER" id="PTHR48079:SF6">
    <property type="entry name" value="NAD(P)-BINDING DOMAIN-CONTAINING PROTEIN-RELATED"/>
    <property type="match status" value="1"/>
</dbReference>
<dbReference type="Gene3D" id="3.40.50.720">
    <property type="entry name" value="NAD(P)-binding Rossmann-like Domain"/>
    <property type="match status" value="1"/>
</dbReference>
<dbReference type="Pfam" id="PF01370">
    <property type="entry name" value="Epimerase"/>
    <property type="match status" value="1"/>
</dbReference>
<gene>
    <name evidence="2" type="ORF">LQV63_26890</name>
</gene>
<dbReference type="RefSeq" id="WP_233698941.1">
    <property type="nucleotide sequence ID" value="NZ_JAJNBZ010000036.1"/>
</dbReference>
<dbReference type="PANTHER" id="PTHR48079">
    <property type="entry name" value="PROTEIN YEEZ"/>
    <property type="match status" value="1"/>
</dbReference>
<dbReference type="SUPFAM" id="SSF51735">
    <property type="entry name" value="NAD(P)-binding Rossmann-fold domains"/>
    <property type="match status" value="1"/>
</dbReference>
<sequence length="305" mass="34160">MKAIVFGSTGFIGSHVVEQLQLAGHQVTAAIRDTSNTTFLESLGVNVVRIDFSNPEAIGKAIEGNEVVYNCTADTNLHTQNSLYAPVETKLTKTLIETAVSQGVSRFIQLSTIVVYDFKSNNPIDESYVSQPEYLSQRVAIEREKVIEEVAKKTGIETVILRPASTIGIRDTKSFFARLFTAHTNDQFPMVGNGDTKVSLIDTRDIGRAMEWLGTYEKPKADNGVYLLKGFDTTWFQLKKEIDRQTGRNAKIVQLSTSEQTIMVKNFTINRIWDDNKIKKLGFNTRYSLTDAVEASVYDLLNRVK</sequence>
<evidence type="ECO:0000313" key="2">
    <source>
        <dbReference type="EMBL" id="MCE5172896.1"/>
    </source>
</evidence>
<evidence type="ECO:0000313" key="3">
    <source>
        <dbReference type="Proteomes" id="UP001199916"/>
    </source>
</evidence>
<dbReference type="InterPro" id="IPR001509">
    <property type="entry name" value="Epimerase_deHydtase"/>
</dbReference>
<evidence type="ECO:0000259" key="1">
    <source>
        <dbReference type="Pfam" id="PF01370"/>
    </source>
</evidence>
<dbReference type="EMBL" id="JAJNBZ010000036">
    <property type="protein sequence ID" value="MCE5172896.1"/>
    <property type="molecule type" value="Genomic_DNA"/>
</dbReference>
<comment type="caution">
    <text evidence="2">The sequence shown here is derived from an EMBL/GenBank/DDBJ whole genome shotgun (WGS) entry which is preliminary data.</text>
</comment>
<dbReference type="InterPro" id="IPR036291">
    <property type="entry name" value="NAD(P)-bd_dom_sf"/>
</dbReference>